<evidence type="ECO:0000256" key="5">
    <source>
        <dbReference type="ARBA" id="ARBA00022968"/>
    </source>
</evidence>
<dbReference type="OMA" id="GACCCIY"/>
<keyword evidence="6" id="KW-1133">Transmembrane helix</keyword>
<proteinExistence type="inferred from homology"/>
<keyword evidence="8" id="KW-0472">Membrane</keyword>
<keyword evidence="3" id="KW-0812">Transmembrane</keyword>
<dbReference type="Ensembl" id="ENSPTXT00000017763.1">
    <property type="protein sequence ID" value="ENSPTXP00000017239.1"/>
    <property type="gene ID" value="ENSPTXG00000011870.1"/>
</dbReference>
<feature type="domain" description="Armadillo repeat-containing" evidence="9">
    <location>
        <begin position="27"/>
        <end position="251"/>
    </location>
</feature>
<reference evidence="10" key="1">
    <citation type="submission" date="2025-08" db="UniProtKB">
        <authorList>
            <consortium name="Ensembl"/>
        </authorList>
    </citation>
    <scope>IDENTIFICATION</scope>
</reference>
<dbReference type="GO" id="GO:0005783">
    <property type="term" value="C:endoplasmic reticulum"/>
    <property type="evidence" value="ECO:0007669"/>
    <property type="project" value="Ensembl"/>
</dbReference>
<reference evidence="10" key="2">
    <citation type="submission" date="2025-09" db="UniProtKB">
        <authorList>
            <consortium name="Ensembl"/>
        </authorList>
    </citation>
    <scope>IDENTIFICATION</scope>
</reference>
<comment type="similarity">
    <text evidence="2">Belongs to the eutherian X-chromosome-specific Armcx family.</text>
</comment>
<dbReference type="InterPro" id="IPR051303">
    <property type="entry name" value="Armcx_regulator"/>
</dbReference>
<keyword evidence="11" id="KW-1185">Reference proteome</keyword>
<evidence type="ECO:0000259" key="9">
    <source>
        <dbReference type="Pfam" id="PF04826"/>
    </source>
</evidence>
<evidence type="ECO:0000256" key="1">
    <source>
        <dbReference type="ARBA" id="ARBA00004572"/>
    </source>
</evidence>
<keyword evidence="4" id="KW-1000">Mitochondrion outer membrane</keyword>
<organism evidence="10 11">
    <name type="scientific">Pseudonaja textilis</name>
    <name type="common">Eastern brown snake</name>
    <dbReference type="NCBI Taxonomy" id="8673"/>
    <lineage>
        <taxon>Eukaryota</taxon>
        <taxon>Metazoa</taxon>
        <taxon>Chordata</taxon>
        <taxon>Craniata</taxon>
        <taxon>Vertebrata</taxon>
        <taxon>Euteleostomi</taxon>
        <taxon>Lepidosauria</taxon>
        <taxon>Squamata</taxon>
        <taxon>Bifurcata</taxon>
        <taxon>Unidentata</taxon>
        <taxon>Episquamata</taxon>
        <taxon>Toxicofera</taxon>
        <taxon>Serpentes</taxon>
        <taxon>Colubroidea</taxon>
        <taxon>Elapidae</taxon>
        <taxon>Hydrophiinae</taxon>
        <taxon>Pseudonaja</taxon>
    </lineage>
</organism>
<evidence type="ECO:0000256" key="2">
    <source>
        <dbReference type="ARBA" id="ARBA00010553"/>
    </source>
</evidence>
<evidence type="ECO:0000256" key="6">
    <source>
        <dbReference type="ARBA" id="ARBA00022989"/>
    </source>
</evidence>
<dbReference type="PANTHER" id="PTHR15712:SF23">
    <property type="entry name" value="ARMADILLO REPEAT CONTAINING 10"/>
    <property type="match status" value="1"/>
</dbReference>
<dbReference type="AlphaFoldDB" id="A0A670Z1W8"/>
<accession>A0A670Z1W8</accession>
<evidence type="ECO:0000313" key="10">
    <source>
        <dbReference type="Ensembl" id="ENSPTXP00000017239.1"/>
    </source>
</evidence>
<gene>
    <name evidence="10" type="primary">ARMC10</name>
</gene>
<dbReference type="Pfam" id="PF04826">
    <property type="entry name" value="Arm_2"/>
    <property type="match status" value="1"/>
</dbReference>
<dbReference type="SUPFAM" id="SSF48371">
    <property type="entry name" value="ARM repeat"/>
    <property type="match status" value="1"/>
</dbReference>
<evidence type="ECO:0000256" key="7">
    <source>
        <dbReference type="ARBA" id="ARBA00023128"/>
    </source>
</evidence>
<dbReference type="Proteomes" id="UP000472273">
    <property type="component" value="Unplaced"/>
</dbReference>
<sequence length="374" mass="41921">MIFFPIRCNIYFLTLGGSDDSNSHGGLEAHHIKSLLHLLESTEDSSIREQILVTLSNSAAFSVNQDIIRNLGGLSLIGKMLSVPDTDVKQKALNAFNNLSMNTKNQEELKIYITKVCEEVEASSVNSELQLAGLRFLTNISVTDDYHYMMTSFIPTFLHLLFEGNERTQVQVLKVLVNLSANPAMAEHLLNSQVKLLSSFAPLLLSLFDSCINKDVLLRVLVFATNLKKSMRHVKGSAIHNRYNEDSIFSTLSDNSLYTQKLAFLLHHHDAEVKEQVAKLIMQQVLCPGAAWAWPWWAWPHSPPASRWEGALEAFLEPPGGRKLPLRPLEAGNGPVSSFLELLGPFFTLPEPPRGPCTYWLPKWATWRLQGEEG</sequence>
<protein>
    <submittedName>
        <fullName evidence="10">Armadillo repeat containing 10</fullName>
    </submittedName>
</protein>
<evidence type="ECO:0000256" key="8">
    <source>
        <dbReference type="ARBA" id="ARBA00023136"/>
    </source>
</evidence>
<keyword evidence="7" id="KW-0496">Mitochondrion</keyword>
<dbReference type="Gene3D" id="1.25.10.10">
    <property type="entry name" value="Leucine-rich Repeat Variant"/>
    <property type="match status" value="2"/>
</dbReference>
<dbReference type="SMART" id="SM00185">
    <property type="entry name" value="ARM"/>
    <property type="match status" value="3"/>
</dbReference>
<keyword evidence="5" id="KW-0735">Signal-anchor</keyword>
<evidence type="ECO:0000313" key="11">
    <source>
        <dbReference type="Proteomes" id="UP000472273"/>
    </source>
</evidence>
<evidence type="ECO:0000256" key="4">
    <source>
        <dbReference type="ARBA" id="ARBA00022787"/>
    </source>
</evidence>
<comment type="subcellular location">
    <subcellularLocation>
        <location evidence="1">Mitochondrion outer membrane</location>
        <topology evidence="1">Single-pass membrane protein</topology>
    </subcellularLocation>
</comment>
<dbReference type="GO" id="GO:0005741">
    <property type="term" value="C:mitochondrial outer membrane"/>
    <property type="evidence" value="ECO:0007669"/>
    <property type="project" value="UniProtKB-SubCell"/>
</dbReference>
<dbReference type="InterPro" id="IPR011989">
    <property type="entry name" value="ARM-like"/>
</dbReference>
<dbReference type="InterPro" id="IPR000225">
    <property type="entry name" value="Armadillo"/>
</dbReference>
<dbReference type="InterPro" id="IPR016024">
    <property type="entry name" value="ARM-type_fold"/>
</dbReference>
<dbReference type="GeneTree" id="ENSGT00940000159546"/>
<evidence type="ECO:0000256" key="3">
    <source>
        <dbReference type="ARBA" id="ARBA00022692"/>
    </source>
</evidence>
<dbReference type="InterPro" id="IPR006911">
    <property type="entry name" value="ARM-rpt_dom"/>
</dbReference>
<name>A0A670Z1W8_PSETE</name>
<dbReference type="PANTHER" id="PTHR15712">
    <property type="entry name" value="ARMADILLO REPEAT CONTAINING PROTEIN"/>
    <property type="match status" value="1"/>
</dbReference>